<evidence type="ECO:0000259" key="9">
    <source>
        <dbReference type="PROSITE" id="PS50196"/>
    </source>
</evidence>
<feature type="compositionally biased region" description="Basic and acidic residues" evidence="8">
    <location>
        <begin position="27"/>
        <end position="37"/>
    </location>
</feature>
<evidence type="ECO:0000313" key="10">
    <source>
        <dbReference type="EMBL" id="GMI29715.1"/>
    </source>
</evidence>
<sequence>MPNKRQNTNSQVNRLDYDDDNIGDEAGEFKKASEDVIKKRKKIVVSGRKRYQISGNASAGASSLGNSLGKSAPSKSGGVFGGVNLAPSGAPSASAPASSNPFASVVLGGPSSSSSSSSLPVWGAKASAPAPAPSAPSTPSAPASKIERLNASFIKWLKRQAVQNPASDYSAGISDYINHATKIVAEEEKTKAVAAPAPAPAPAPAHAPAPAPAPAPPFAGFGAKPSSSAPAPSFNFGSTSTSVPAPAAAAPAFNFPSAPAPAPAAPKAAASGDAGDSMPKEDPTELGKEENTEEDLLLEVRCKYYRFKKGDGWKDRGVGILKCYRHKTQGSCRIVMRNSIGKVGLNVAVGKGMEFEKIGGKQSSVKFIAMDEEGVGQIMLKTRPENLDKFHSTLSSMTV</sequence>
<dbReference type="PROSITE" id="PS50196">
    <property type="entry name" value="RANBD1"/>
    <property type="match status" value="1"/>
</dbReference>
<feature type="compositionally biased region" description="Low complexity" evidence="8">
    <location>
        <begin position="86"/>
        <end position="120"/>
    </location>
</feature>
<feature type="compositionally biased region" description="Basic residues" evidence="8">
    <location>
        <begin position="38"/>
        <end position="51"/>
    </location>
</feature>
<evidence type="ECO:0000256" key="5">
    <source>
        <dbReference type="ARBA" id="ARBA00023010"/>
    </source>
</evidence>
<dbReference type="OrthoDB" id="185618at2759"/>
<evidence type="ECO:0000256" key="7">
    <source>
        <dbReference type="ARBA" id="ARBA00023242"/>
    </source>
</evidence>
<feature type="domain" description="RanBD1" evidence="9">
    <location>
        <begin position="293"/>
        <end position="371"/>
    </location>
</feature>
<dbReference type="Gene3D" id="2.30.29.30">
    <property type="entry name" value="Pleckstrin-homology domain (PH domain)/Phosphotyrosine-binding domain (PTB)"/>
    <property type="match status" value="1"/>
</dbReference>
<dbReference type="SUPFAM" id="SSF50729">
    <property type="entry name" value="PH domain-like"/>
    <property type="match status" value="1"/>
</dbReference>
<dbReference type="PANTHER" id="PTHR38697:SF1">
    <property type="entry name" value="NUCLEAR PORE COMPLEX PROTEIN SIMILAR TO S. CEREVISIAE NUP2 (EUROFUNG)"/>
    <property type="match status" value="1"/>
</dbReference>
<evidence type="ECO:0000256" key="1">
    <source>
        <dbReference type="ARBA" id="ARBA00004567"/>
    </source>
</evidence>
<evidence type="ECO:0000313" key="11">
    <source>
        <dbReference type="Proteomes" id="UP001165065"/>
    </source>
</evidence>
<dbReference type="AlphaFoldDB" id="A0A9W7G1M2"/>
<keyword evidence="7" id="KW-0539">Nucleus</keyword>
<dbReference type="PANTHER" id="PTHR38697">
    <property type="entry name" value="NUCLEAR PORE COMPLEX PROTEIN SIMILAR TO S. CEREVISIAE NUP2 (EUROFUNG)"/>
    <property type="match status" value="1"/>
</dbReference>
<dbReference type="Pfam" id="PF08911">
    <property type="entry name" value="NUP50"/>
    <property type="match status" value="1"/>
</dbReference>
<dbReference type="Pfam" id="PF00638">
    <property type="entry name" value="Ran_BP1"/>
    <property type="match status" value="1"/>
</dbReference>
<keyword evidence="11" id="KW-1185">Reference proteome</keyword>
<dbReference type="InterPro" id="IPR000156">
    <property type="entry name" value="Ran_bind_dom"/>
</dbReference>
<dbReference type="InterPro" id="IPR015007">
    <property type="entry name" value="NUP2/50/61"/>
</dbReference>
<dbReference type="InterPro" id="IPR053074">
    <property type="entry name" value="NPC_Nucleoporin"/>
</dbReference>
<keyword evidence="3" id="KW-0509">mRNA transport</keyword>
<dbReference type="CDD" id="cd13170">
    <property type="entry name" value="RanBD_NUP50"/>
    <property type="match status" value="1"/>
</dbReference>
<keyword evidence="5" id="KW-0811">Translocation</keyword>
<feature type="compositionally biased region" description="Pro residues" evidence="8">
    <location>
        <begin position="197"/>
        <end position="217"/>
    </location>
</feature>
<evidence type="ECO:0000256" key="8">
    <source>
        <dbReference type="SAM" id="MobiDB-lite"/>
    </source>
</evidence>
<feature type="region of interest" description="Disordered" evidence="8">
    <location>
        <begin position="259"/>
        <end position="292"/>
    </location>
</feature>
<feature type="compositionally biased region" description="Acidic residues" evidence="8">
    <location>
        <begin position="17"/>
        <end position="26"/>
    </location>
</feature>
<feature type="compositionally biased region" description="Polar residues" evidence="8">
    <location>
        <begin position="1"/>
        <end position="13"/>
    </location>
</feature>
<keyword evidence="2" id="KW-0813">Transport</keyword>
<dbReference type="SMART" id="SM00160">
    <property type="entry name" value="RanBD"/>
    <property type="match status" value="1"/>
</dbReference>
<keyword evidence="6" id="KW-0906">Nuclear pore complex</keyword>
<reference evidence="11" key="1">
    <citation type="journal article" date="2023" name="Commun. Biol.">
        <title>Genome analysis of Parmales, the sister group of diatoms, reveals the evolutionary specialization of diatoms from phago-mixotrophs to photoautotrophs.</title>
        <authorList>
            <person name="Ban H."/>
            <person name="Sato S."/>
            <person name="Yoshikawa S."/>
            <person name="Yamada K."/>
            <person name="Nakamura Y."/>
            <person name="Ichinomiya M."/>
            <person name="Sato N."/>
            <person name="Blanc-Mathieu R."/>
            <person name="Endo H."/>
            <person name="Kuwata A."/>
            <person name="Ogata H."/>
        </authorList>
    </citation>
    <scope>NUCLEOTIDE SEQUENCE [LARGE SCALE GENOMIC DNA]</scope>
</reference>
<feature type="compositionally biased region" description="Basic and acidic residues" evidence="8">
    <location>
        <begin position="278"/>
        <end position="290"/>
    </location>
</feature>
<proteinExistence type="predicted"/>
<protein>
    <recommendedName>
        <fullName evidence="9">RanBD1 domain-containing protein</fullName>
    </recommendedName>
</protein>
<dbReference type="GO" id="GO:0015031">
    <property type="term" value="P:protein transport"/>
    <property type="evidence" value="ECO:0007669"/>
    <property type="project" value="UniProtKB-KW"/>
</dbReference>
<accession>A0A9W7G1M2</accession>
<evidence type="ECO:0000256" key="3">
    <source>
        <dbReference type="ARBA" id="ARBA00022816"/>
    </source>
</evidence>
<keyword evidence="4" id="KW-0653">Protein transport</keyword>
<evidence type="ECO:0000256" key="4">
    <source>
        <dbReference type="ARBA" id="ARBA00022927"/>
    </source>
</evidence>
<comment type="subcellular location">
    <subcellularLocation>
        <location evidence="1">Nucleus</location>
        <location evidence="1">Nuclear pore complex</location>
    </subcellularLocation>
</comment>
<dbReference type="GO" id="GO:0051028">
    <property type="term" value="P:mRNA transport"/>
    <property type="evidence" value="ECO:0007669"/>
    <property type="project" value="UniProtKB-KW"/>
</dbReference>
<dbReference type="InterPro" id="IPR011993">
    <property type="entry name" value="PH-like_dom_sf"/>
</dbReference>
<evidence type="ECO:0000256" key="2">
    <source>
        <dbReference type="ARBA" id="ARBA00022448"/>
    </source>
</evidence>
<feature type="region of interest" description="Disordered" evidence="8">
    <location>
        <begin position="1"/>
        <end position="143"/>
    </location>
</feature>
<dbReference type="GO" id="GO:0005643">
    <property type="term" value="C:nuclear pore"/>
    <property type="evidence" value="ECO:0007669"/>
    <property type="project" value="UniProtKB-SubCell"/>
</dbReference>
<name>A0A9W7G1M2_9STRA</name>
<dbReference type="EMBL" id="BRYA01000687">
    <property type="protein sequence ID" value="GMI29715.1"/>
    <property type="molecule type" value="Genomic_DNA"/>
</dbReference>
<organism evidence="10 11">
    <name type="scientific">Triparma columacea</name>
    <dbReference type="NCBI Taxonomy" id="722753"/>
    <lineage>
        <taxon>Eukaryota</taxon>
        <taxon>Sar</taxon>
        <taxon>Stramenopiles</taxon>
        <taxon>Ochrophyta</taxon>
        <taxon>Bolidophyceae</taxon>
        <taxon>Parmales</taxon>
        <taxon>Triparmaceae</taxon>
        <taxon>Triparma</taxon>
    </lineage>
</organism>
<gene>
    <name evidence="10" type="ORF">TrCOL_g8957</name>
</gene>
<comment type="caution">
    <text evidence="10">The sequence shown here is derived from an EMBL/GenBank/DDBJ whole genome shotgun (WGS) entry which is preliminary data.</text>
</comment>
<feature type="compositionally biased region" description="Low complexity" evidence="8">
    <location>
        <begin position="54"/>
        <end position="72"/>
    </location>
</feature>
<feature type="region of interest" description="Disordered" evidence="8">
    <location>
        <begin position="189"/>
        <end position="224"/>
    </location>
</feature>
<evidence type="ECO:0000256" key="6">
    <source>
        <dbReference type="ARBA" id="ARBA00023132"/>
    </source>
</evidence>
<dbReference type="Proteomes" id="UP001165065">
    <property type="component" value="Unassembled WGS sequence"/>
</dbReference>